<accession>A0ACC3BSK4</accession>
<dbReference type="EMBL" id="CM020618">
    <property type="protein sequence ID" value="KAK1860720.1"/>
    <property type="molecule type" value="Genomic_DNA"/>
</dbReference>
<name>A0ACC3BSK4_PYRYE</name>
<sequence>MAPARGRRLFPSAAVAVTAALFLCADAAPSVSSGVSTPFVPPMWCSVMSCAEAGAAAECLNDASATITCAEYAAYEGVCGDAAVACLGADLPRPPRCSIGDSDCEGDAEGCAAAAASCLHGFEGAAASATPPPPSRPSVPRPGCVDHPADGGPVCPAYRTCMSAADCGKWAGAAMACVAPAGERQCTPSRCRQMAEGGLGCKPAGACTRDCRPGGYCTPLYC</sequence>
<comment type="caution">
    <text evidence="1">The sequence shown here is derived from an EMBL/GenBank/DDBJ whole genome shotgun (WGS) entry which is preliminary data.</text>
</comment>
<organism evidence="1 2">
    <name type="scientific">Pyropia yezoensis</name>
    <name type="common">Susabi-nori</name>
    <name type="synonym">Porphyra yezoensis</name>
    <dbReference type="NCBI Taxonomy" id="2788"/>
    <lineage>
        <taxon>Eukaryota</taxon>
        <taxon>Rhodophyta</taxon>
        <taxon>Bangiophyceae</taxon>
        <taxon>Bangiales</taxon>
        <taxon>Bangiaceae</taxon>
        <taxon>Pyropia</taxon>
    </lineage>
</organism>
<gene>
    <name evidence="1" type="ORF">I4F81_003308</name>
</gene>
<keyword evidence="2" id="KW-1185">Reference proteome</keyword>
<dbReference type="Proteomes" id="UP000798662">
    <property type="component" value="Chromosome 1"/>
</dbReference>
<evidence type="ECO:0000313" key="2">
    <source>
        <dbReference type="Proteomes" id="UP000798662"/>
    </source>
</evidence>
<evidence type="ECO:0000313" key="1">
    <source>
        <dbReference type="EMBL" id="KAK1860720.1"/>
    </source>
</evidence>
<reference evidence="1" key="1">
    <citation type="submission" date="2019-11" db="EMBL/GenBank/DDBJ databases">
        <title>Nori genome reveals adaptations in red seaweeds to the harsh intertidal environment.</title>
        <authorList>
            <person name="Wang D."/>
            <person name="Mao Y."/>
        </authorList>
    </citation>
    <scope>NUCLEOTIDE SEQUENCE</scope>
    <source>
        <tissue evidence="1">Gametophyte</tissue>
    </source>
</reference>
<proteinExistence type="predicted"/>
<protein>
    <submittedName>
        <fullName evidence="1">Uncharacterized protein</fullName>
    </submittedName>
</protein>